<keyword evidence="2" id="KW-0233">DNA recombination</keyword>
<dbReference type="PANTHER" id="PTHR41251:SF1">
    <property type="entry name" value="NON-HOMOLOGOUS END JOINING PROTEIN KU"/>
    <property type="match status" value="1"/>
</dbReference>
<dbReference type="InterPro" id="IPR006164">
    <property type="entry name" value="DNA_bd_Ku70/Ku80"/>
</dbReference>
<protein>
    <recommendedName>
        <fullName evidence="3">Ku domain-containing protein</fullName>
    </recommendedName>
</protein>
<dbReference type="EMBL" id="BNDY01000017">
    <property type="protein sequence ID" value="GHI40076.1"/>
    <property type="molecule type" value="Genomic_DNA"/>
</dbReference>
<evidence type="ECO:0000313" key="5">
    <source>
        <dbReference type="Proteomes" id="UP001050808"/>
    </source>
</evidence>
<keyword evidence="1" id="KW-0238">DNA-binding</keyword>
<dbReference type="Gene3D" id="2.40.290.10">
    <property type="match status" value="1"/>
</dbReference>
<evidence type="ECO:0000313" key="4">
    <source>
        <dbReference type="EMBL" id="GHI40076.1"/>
    </source>
</evidence>
<organism evidence="4 5">
    <name type="scientific">Streptomyces violascens</name>
    <dbReference type="NCBI Taxonomy" id="67381"/>
    <lineage>
        <taxon>Bacteria</taxon>
        <taxon>Bacillati</taxon>
        <taxon>Actinomycetota</taxon>
        <taxon>Actinomycetes</taxon>
        <taxon>Kitasatosporales</taxon>
        <taxon>Streptomycetaceae</taxon>
        <taxon>Streptomyces</taxon>
    </lineage>
</organism>
<dbReference type="InterPro" id="IPR016194">
    <property type="entry name" value="SPOC-like_C_dom_sf"/>
</dbReference>
<dbReference type="PANTHER" id="PTHR41251">
    <property type="entry name" value="NON-HOMOLOGOUS END JOINING PROTEIN KU"/>
    <property type="match status" value="1"/>
</dbReference>
<sequence>MLPATENHTIAFHQIHLEDMGRVRTKKVCEIDGQELDRDDIGKGYELSKDTIVQVTDAELDAMPLPTAKAIEIVAFVPVDSIDPIRVGDGHYLAADGQVAAQPYTLLRQALERSSKVAVAKFAWHDRERLGLRRVVERARRRSPLTDALVEELCQEPTLGRLREALSVPVADLLPEREHSIPNEREDTARRWAKVHDGVDDAMDLVLEIADDEDAAHPRTKDDAVGCLLTEYCPPDSGPVYQGVLEPLFRLAEEVPFGISRIVAKG</sequence>
<dbReference type="InterPro" id="IPR009187">
    <property type="entry name" value="Prok_Ku"/>
</dbReference>
<proteinExistence type="predicted"/>
<name>A0ABQ3QS38_9ACTN</name>
<comment type="caution">
    <text evidence="4">The sequence shown here is derived from an EMBL/GenBank/DDBJ whole genome shotgun (WGS) entry which is preliminary data.</text>
</comment>
<evidence type="ECO:0000256" key="1">
    <source>
        <dbReference type="ARBA" id="ARBA00023125"/>
    </source>
</evidence>
<dbReference type="SUPFAM" id="SSF100939">
    <property type="entry name" value="SPOC domain-like"/>
    <property type="match status" value="1"/>
</dbReference>
<dbReference type="SMART" id="SM00559">
    <property type="entry name" value="Ku78"/>
    <property type="match status" value="1"/>
</dbReference>
<reference evidence="4" key="1">
    <citation type="submission" date="2024-05" db="EMBL/GenBank/DDBJ databases">
        <title>Whole genome shotgun sequence of Streptomyces violascens NBRC 12920.</title>
        <authorList>
            <person name="Komaki H."/>
            <person name="Tamura T."/>
        </authorList>
    </citation>
    <scope>NUCLEOTIDE SEQUENCE</scope>
    <source>
        <strain evidence="4">NBRC 12920</strain>
    </source>
</reference>
<dbReference type="Proteomes" id="UP001050808">
    <property type="component" value="Unassembled WGS sequence"/>
</dbReference>
<evidence type="ECO:0000256" key="2">
    <source>
        <dbReference type="ARBA" id="ARBA00023172"/>
    </source>
</evidence>
<accession>A0ABQ3QS38</accession>
<gene>
    <name evidence="4" type="ORF">Sviol_44840</name>
</gene>
<feature type="domain" description="Ku" evidence="3">
    <location>
        <begin position="33"/>
        <end position="173"/>
    </location>
</feature>
<evidence type="ECO:0000259" key="3">
    <source>
        <dbReference type="SMART" id="SM00559"/>
    </source>
</evidence>
<keyword evidence="5" id="KW-1185">Reference proteome</keyword>
<dbReference type="Pfam" id="PF02735">
    <property type="entry name" value="Ku"/>
    <property type="match status" value="1"/>
</dbReference>